<proteinExistence type="predicted"/>
<gene>
    <name evidence="1" type="ORF">HPB50_010411</name>
</gene>
<keyword evidence="2" id="KW-1185">Reference proteome</keyword>
<evidence type="ECO:0000313" key="2">
    <source>
        <dbReference type="Proteomes" id="UP000821845"/>
    </source>
</evidence>
<dbReference type="Proteomes" id="UP000821845">
    <property type="component" value="Chromosome 7"/>
</dbReference>
<sequence length="271" mass="29706">MTTMELDVLVAVCGCLALLFLLVRYGRDILSGTGSSVTYVAQRKDYHPMVQVENPFVMACLRSEDPGGLSVQLWSECPCQVWFYWGLSYAALATWPRLGWPRLREAAQSGSLWEAPNDCVRQEPPISLDSCERHLWNGESPALPAREPRVSLGVLFVRLSEADPMEVVALVGAVELLAGGPRLLAQHVKLAGGQSWPLRTLFTPAGASCMVCQVEPASLALLPCRHAGLCVACFSRLQTCPVCRARILSCFHVDPEALDSTEERLHADEQS</sequence>
<protein>
    <submittedName>
        <fullName evidence="1">Uncharacterized protein</fullName>
    </submittedName>
</protein>
<reference evidence="1" key="1">
    <citation type="submission" date="2020-05" db="EMBL/GenBank/DDBJ databases">
        <title>Large-scale comparative analyses of tick genomes elucidate their genetic diversity and vector capacities.</title>
        <authorList>
            <person name="Jia N."/>
            <person name="Wang J."/>
            <person name="Shi W."/>
            <person name="Du L."/>
            <person name="Sun Y."/>
            <person name="Zhan W."/>
            <person name="Jiang J."/>
            <person name="Wang Q."/>
            <person name="Zhang B."/>
            <person name="Ji P."/>
            <person name="Sakyi L.B."/>
            <person name="Cui X."/>
            <person name="Yuan T."/>
            <person name="Jiang B."/>
            <person name="Yang W."/>
            <person name="Lam T.T.-Y."/>
            <person name="Chang Q."/>
            <person name="Ding S."/>
            <person name="Wang X."/>
            <person name="Zhu J."/>
            <person name="Ruan X."/>
            <person name="Zhao L."/>
            <person name="Wei J."/>
            <person name="Que T."/>
            <person name="Du C."/>
            <person name="Cheng J."/>
            <person name="Dai P."/>
            <person name="Han X."/>
            <person name="Huang E."/>
            <person name="Gao Y."/>
            <person name="Liu J."/>
            <person name="Shao H."/>
            <person name="Ye R."/>
            <person name="Li L."/>
            <person name="Wei W."/>
            <person name="Wang X."/>
            <person name="Wang C."/>
            <person name="Yang T."/>
            <person name="Huo Q."/>
            <person name="Li W."/>
            <person name="Guo W."/>
            <person name="Chen H."/>
            <person name="Zhou L."/>
            <person name="Ni X."/>
            <person name="Tian J."/>
            <person name="Zhou Y."/>
            <person name="Sheng Y."/>
            <person name="Liu T."/>
            <person name="Pan Y."/>
            <person name="Xia L."/>
            <person name="Li J."/>
            <person name="Zhao F."/>
            <person name="Cao W."/>
        </authorList>
    </citation>
    <scope>NUCLEOTIDE SEQUENCE</scope>
    <source>
        <strain evidence="1">Hyas-2018</strain>
    </source>
</reference>
<organism evidence="1 2">
    <name type="scientific">Hyalomma asiaticum</name>
    <name type="common">Tick</name>
    <dbReference type="NCBI Taxonomy" id="266040"/>
    <lineage>
        <taxon>Eukaryota</taxon>
        <taxon>Metazoa</taxon>
        <taxon>Ecdysozoa</taxon>
        <taxon>Arthropoda</taxon>
        <taxon>Chelicerata</taxon>
        <taxon>Arachnida</taxon>
        <taxon>Acari</taxon>
        <taxon>Parasitiformes</taxon>
        <taxon>Ixodida</taxon>
        <taxon>Ixodoidea</taxon>
        <taxon>Ixodidae</taxon>
        <taxon>Hyalomminae</taxon>
        <taxon>Hyalomma</taxon>
    </lineage>
</organism>
<comment type="caution">
    <text evidence="1">The sequence shown here is derived from an EMBL/GenBank/DDBJ whole genome shotgun (WGS) entry which is preliminary data.</text>
</comment>
<name>A0ACB7RVV9_HYAAI</name>
<dbReference type="EMBL" id="CM023487">
    <property type="protein sequence ID" value="KAH6925806.1"/>
    <property type="molecule type" value="Genomic_DNA"/>
</dbReference>
<accession>A0ACB7RVV9</accession>
<evidence type="ECO:0000313" key="1">
    <source>
        <dbReference type="EMBL" id="KAH6925806.1"/>
    </source>
</evidence>